<reference evidence="1 2" key="1">
    <citation type="submission" date="2023-03" db="EMBL/GenBank/DDBJ databases">
        <title>NovoSphingobium album sp. nov. isolated from polycyclic aromatic hydrocarbons- and heavy-metal polluted soil.</title>
        <authorList>
            <person name="Liu Z."/>
            <person name="Wang K."/>
        </authorList>
    </citation>
    <scope>NUCLEOTIDE SEQUENCE [LARGE SCALE GENOMIC DNA]</scope>
    <source>
        <strain evidence="1 2">H3SJ31-1</strain>
    </source>
</reference>
<organism evidence="1 2">
    <name type="scientific">Novosphingobium album</name>
    <name type="common">ex Liu et al. 2023</name>
    <dbReference type="NCBI Taxonomy" id="3031130"/>
    <lineage>
        <taxon>Bacteria</taxon>
        <taxon>Pseudomonadati</taxon>
        <taxon>Pseudomonadota</taxon>
        <taxon>Alphaproteobacteria</taxon>
        <taxon>Sphingomonadales</taxon>
        <taxon>Sphingomonadaceae</taxon>
        <taxon>Novosphingobium</taxon>
    </lineage>
</organism>
<evidence type="ECO:0000313" key="2">
    <source>
        <dbReference type="Proteomes" id="UP001216253"/>
    </source>
</evidence>
<accession>A0ABT5WQ72</accession>
<gene>
    <name evidence="1" type="ORF">PYV00_05230</name>
</gene>
<comment type="caution">
    <text evidence="1">The sequence shown here is derived from an EMBL/GenBank/DDBJ whole genome shotgun (WGS) entry which is preliminary data.</text>
</comment>
<dbReference type="EMBL" id="JARESE010000015">
    <property type="protein sequence ID" value="MDE8651118.1"/>
    <property type="molecule type" value="Genomic_DNA"/>
</dbReference>
<dbReference type="RefSeq" id="WP_275227217.1">
    <property type="nucleotide sequence ID" value="NZ_JARESE010000015.1"/>
</dbReference>
<evidence type="ECO:0000313" key="1">
    <source>
        <dbReference type="EMBL" id="MDE8651118.1"/>
    </source>
</evidence>
<protein>
    <recommendedName>
        <fullName evidence="3">Roadblock/LAMTOR2 domain-containing protein</fullName>
    </recommendedName>
</protein>
<proteinExistence type="predicted"/>
<sequence>MRDLLHDCVASAPVEEADRIREAALLLRAAPVSIEGFACAPEFDRIEALLARGAAVSAALATLGEQTPFIVSRGANGVCLASMMRPGGTEELVAEGRTVALALLSVHLTVLLALAEQAASMTGPARAAVAGARMH</sequence>
<keyword evidence="2" id="KW-1185">Reference proteome</keyword>
<name>A0ABT5WQ72_9SPHN</name>
<evidence type="ECO:0008006" key="3">
    <source>
        <dbReference type="Google" id="ProtNLM"/>
    </source>
</evidence>
<dbReference type="Proteomes" id="UP001216253">
    <property type="component" value="Unassembled WGS sequence"/>
</dbReference>